<name>I7MEZ2_TETTS</name>
<dbReference type="AlphaFoldDB" id="I7MEZ2"/>
<feature type="transmembrane region" description="Helical" evidence="2">
    <location>
        <begin position="486"/>
        <end position="503"/>
    </location>
</feature>
<dbReference type="InParanoid" id="I7MEZ2"/>
<dbReference type="Proteomes" id="UP000009168">
    <property type="component" value="Unassembled WGS sequence"/>
</dbReference>
<organism evidence="3 4">
    <name type="scientific">Tetrahymena thermophila (strain SB210)</name>
    <dbReference type="NCBI Taxonomy" id="312017"/>
    <lineage>
        <taxon>Eukaryota</taxon>
        <taxon>Sar</taxon>
        <taxon>Alveolata</taxon>
        <taxon>Ciliophora</taxon>
        <taxon>Intramacronucleata</taxon>
        <taxon>Oligohymenophorea</taxon>
        <taxon>Hymenostomatida</taxon>
        <taxon>Tetrahymenina</taxon>
        <taxon>Tetrahymenidae</taxon>
        <taxon>Tetrahymena</taxon>
    </lineage>
</organism>
<protein>
    <submittedName>
        <fullName evidence="3">Transmembrane protein, putative</fullName>
    </submittedName>
</protein>
<evidence type="ECO:0000313" key="4">
    <source>
        <dbReference type="Proteomes" id="UP000009168"/>
    </source>
</evidence>
<feature type="transmembrane region" description="Helical" evidence="2">
    <location>
        <begin position="241"/>
        <end position="259"/>
    </location>
</feature>
<dbReference type="RefSeq" id="XP_001018420.2">
    <property type="nucleotide sequence ID" value="XM_001018420.2"/>
</dbReference>
<dbReference type="KEGG" id="tet:TTHERM_00343750"/>
<feature type="transmembrane region" description="Helical" evidence="2">
    <location>
        <begin position="393"/>
        <end position="412"/>
    </location>
</feature>
<keyword evidence="2" id="KW-1133">Transmembrane helix</keyword>
<sequence>MNNNQFFSQIQLEEKNIISNNQFDQINSPKNDNIQAQQNQTHNASIQLDFSIGFVSPSNKLLRQLDANNVNQEILQRNVEKKEQDEKNDNKKKDQSKSHILQNNKSPRSQMINSQKPISSRNSIDSQNLNNDQKFIQMLLKRDEKIQDKWYYCLFVFLRFMLVQLLNPILIIYIFLSKQRSKLNINRTKQSFYLLFILKFYFIVSSIFLWMALVNYIYIKCSLNMNNSDYKILDSEYNKVLMYYTVAGIGFSILNTTLFKNSSFFFRIYKSLQSQTSTNIPKCMKDLFISESEFVFQFFIHPQEDEAKIKERDRVKKVFNTDKSSPFFQITRYQQFYSGLDFCQKIVRYSEKLNVENKQQSLRQFIISLIAYLKAFIPGIYRQITEGHFEIYNTYFTVIPYLCIGNIVGYFARSVNSLQDLNFIYDYNRALCALISYEPYLKLKSKYKINTPCINPVDARSIKTWSQMRRLMNELKKKETIPIDQCTLFLFAYLIIVFLSVFLDKFYHLAFFFSISSDKYLVLYYTVDVILIFVLFCSRVYKQTQINELYKEQYKLLQNMKNILMKFFTFREYFCERDDITLLDKDIQWQFYKEMNMNYLQTLQVRKVFNKNKDTQNNKNVDIADQFDSSPISQQDQQYDFEYQQKFFNLIEFIQDEISMDILQTPMKFMGLVPSSYGLLSAFFSIAAIILYLAFYLFFYK</sequence>
<feature type="transmembrane region" description="Helical" evidence="2">
    <location>
        <begin position="677"/>
        <end position="699"/>
    </location>
</feature>
<evidence type="ECO:0000256" key="1">
    <source>
        <dbReference type="SAM" id="MobiDB-lite"/>
    </source>
</evidence>
<keyword evidence="4" id="KW-1185">Reference proteome</keyword>
<feature type="transmembrane region" description="Helical" evidence="2">
    <location>
        <begin position="196"/>
        <end position="219"/>
    </location>
</feature>
<reference evidence="4" key="1">
    <citation type="journal article" date="2006" name="PLoS Biol.">
        <title>Macronuclear genome sequence of the ciliate Tetrahymena thermophila, a model eukaryote.</title>
        <authorList>
            <person name="Eisen J.A."/>
            <person name="Coyne R.S."/>
            <person name="Wu M."/>
            <person name="Wu D."/>
            <person name="Thiagarajan M."/>
            <person name="Wortman J.R."/>
            <person name="Badger J.H."/>
            <person name="Ren Q."/>
            <person name="Amedeo P."/>
            <person name="Jones K.M."/>
            <person name="Tallon L.J."/>
            <person name="Delcher A.L."/>
            <person name="Salzberg S.L."/>
            <person name="Silva J.C."/>
            <person name="Haas B.J."/>
            <person name="Majoros W.H."/>
            <person name="Farzad M."/>
            <person name="Carlton J.M."/>
            <person name="Smith R.K. Jr."/>
            <person name="Garg J."/>
            <person name="Pearlman R.E."/>
            <person name="Karrer K.M."/>
            <person name="Sun L."/>
            <person name="Manning G."/>
            <person name="Elde N.C."/>
            <person name="Turkewitz A.P."/>
            <person name="Asai D.J."/>
            <person name="Wilkes D.E."/>
            <person name="Wang Y."/>
            <person name="Cai H."/>
            <person name="Collins K."/>
            <person name="Stewart B.A."/>
            <person name="Lee S.R."/>
            <person name="Wilamowska K."/>
            <person name="Weinberg Z."/>
            <person name="Ruzzo W.L."/>
            <person name="Wloga D."/>
            <person name="Gaertig J."/>
            <person name="Frankel J."/>
            <person name="Tsao C.-C."/>
            <person name="Gorovsky M.A."/>
            <person name="Keeling P.J."/>
            <person name="Waller R.F."/>
            <person name="Patron N.J."/>
            <person name="Cherry J.M."/>
            <person name="Stover N.A."/>
            <person name="Krieger C.J."/>
            <person name="del Toro C."/>
            <person name="Ryder H.F."/>
            <person name="Williamson S.C."/>
            <person name="Barbeau R.A."/>
            <person name="Hamilton E.P."/>
            <person name="Orias E."/>
        </authorList>
    </citation>
    <scope>NUCLEOTIDE SEQUENCE [LARGE SCALE GENOMIC DNA]</scope>
    <source>
        <strain evidence="4">SB210</strain>
    </source>
</reference>
<dbReference type="GeneID" id="7839078"/>
<feature type="compositionally biased region" description="Basic and acidic residues" evidence="1">
    <location>
        <begin position="78"/>
        <end position="97"/>
    </location>
</feature>
<evidence type="ECO:0000313" key="3">
    <source>
        <dbReference type="EMBL" id="EAR98175.2"/>
    </source>
</evidence>
<evidence type="ECO:0000256" key="2">
    <source>
        <dbReference type="SAM" id="Phobius"/>
    </source>
</evidence>
<dbReference type="EMBL" id="GG662654">
    <property type="protein sequence ID" value="EAR98175.2"/>
    <property type="molecule type" value="Genomic_DNA"/>
</dbReference>
<feature type="transmembrane region" description="Helical" evidence="2">
    <location>
        <begin position="149"/>
        <end position="176"/>
    </location>
</feature>
<feature type="region of interest" description="Disordered" evidence="1">
    <location>
        <begin position="77"/>
        <end position="126"/>
    </location>
</feature>
<keyword evidence="2" id="KW-0472">Membrane</keyword>
<proteinExistence type="predicted"/>
<keyword evidence="2 3" id="KW-0812">Transmembrane</keyword>
<feature type="compositionally biased region" description="Polar residues" evidence="1">
    <location>
        <begin position="99"/>
        <end position="126"/>
    </location>
</feature>
<gene>
    <name evidence="3" type="ORF">TTHERM_00343750</name>
</gene>
<feature type="transmembrane region" description="Helical" evidence="2">
    <location>
        <begin position="523"/>
        <end position="541"/>
    </location>
</feature>
<accession>I7MEZ2</accession>